<dbReference type="STRING" id="1121331.SAMN02745248_02050"/>
<evidence type="ECO:0000259" key="4">
    <source>
        <dbReference type="PROSITE" id="PS50983"/>
    </source>
</evidence>
<gene>
    <name evidence="5" type="ORF">SAMN02745248_02050</name>
</gene>
<proteinExistence type="inferred from homology"/>
<dbReference type="GO" id="GO:0071281">
    <property type="term" value="P:cellular response to iron ion"/>
    <property type="evidence" value="ECO:0007669"/>
    <property type="project" value="TreeGrafter"/>
</dbReference>
<evidence type="ECO:0000313" key="5">
    <source>
        <dbReference type="EMBL" id="SHK21125.1"/>
    </source>
</evidence>
<sequence length="355" mass="39369">MVKSSVKKALSLLMVATMSVSIMVSMSGCGKSVVDKKEDNKGKTSQVSTESKGNESKNLYPDFVLKDTDTKVTYKDCFGDESTITKNPKKTVVLLNSILDLWYLAGGEAIARVDGKTNVPKEAENITNLGSFSKVNLEKLLALEPDLVIISSSSSDQVKLAKSLKENKIETAIIDGSTNAYEGFKKNLYLFSKILGTEKIYDEKISQITKRCEAVIEKTKKVDKQPTVGIFFTSTKSVQCELPTSLVGDMVQLMGGKNIVDGVDGKGKTKVDFSIERLMEKNPDYILVTTMGDVEQCKKRFEKDVMSNDIWGSLNAVKEGRIYYLPKDLFLYKPNGRYGEAFEELGKILYPEVIK</sequence>
<dbReference type="InterPro" id="IPR050902">
    <property type="entry name" value="ABC_Transporter_SBP"/>
</dbReference>
<dbReference type="Gene3D" id="3.40.50.1980">
    <property type="entry name" value="Nitrogenase molybdenum iron protein domain"/>
    <property type="match status" value="2"/>
</dbReference>
<evidence type="ECO:0000256" key="2">
    <source>
        <dbReference type="SAM" id="MobiDB-lite"/>
    </source>
</evidence>
<dbReference type="PANTHER" id="PTHR30535">
    <property type="entry name" value="VITAMIN B12-BINDING PROTEIN"/>
    <property type="match status" value="1"/>
</dbReference>
<feature type="region of interest" description="Disordered" evidence="2">
    <location>
        <begin position="34"/>
        <end position="55"/>
    </location>
</feature>
<feature type="signal peptide" evidence="3">
    <location>
        <begin position="1"/>
        <end position="27"/>
    </location>
</feature>
<evidence type="ECO:0000256" key="3">
    <source>
        <dbReference type="SAM" id="SignalP"/>
    </source>
</evidence>
<dbReference type="AlphaFoldDB" id="A0A1M6QLS9"/>
<keyword evidence="6" id="KW-1185">Reference proteome</keyword>
<dbReference type="PANTHER" id="PTHR30535:SF34">
    <property type="entry name" value="MOLYBDATE-BINDING PROTEIN MOLA"/>
    <property type="match status" value="1"/>
</dbReference>
<evidence type="ECO:0000313" key="6">
    <source>
        <dbReference type="Proteomes" id="UP000183952"/>
    </source>
</evidence>
<dbReference type="Proteomes" id="UP000183952">
    <property type="component" value="Unassembled WGS sequence"/>
</dbReference>
<organism evidence="5 6">
    <name type="scientific">Hathewaya proteolytica DSM 3090</name>
    <dbReference type="NCBI Taxonomy" id="1121331"/>
    <lineage>
        <taxon>Bacteria</taxon>
        <taxon>Bacillati</taxon>
        <taxon>Bacillota</taxon>
        <taxon>Clostridia</taxon>
        <taxon>Eubacteriales</taxon>
        <taxon>Clostridiaceae</taxon>
        <taxon>Hathewaya</taxon>
    </lineage>
</organism>
<dbReference type="RefSeq" id="WP_072903993.1">
    <property type="nucleotide sequence ID" value="NZ_FRAD01000017.1"/>
</dbReference>
<dbReference type="EMBL" id="FRAD01000017">
    <property type="protein sequence ID" value="SHK21125.1"/>
    <property type="molecule type" value="Genomic_DNA"/>
</dbReference>
<evidence type="ECO:0000256" key="1">
    <source>
        <dbReference type="ARBA" id="ARBA00008814"/>
    </source>
</evidence>
<dbReference type="Pfam" id="PF01497">
    <property type="entry name" value="Peripla_BP_2"/>
    <property type="match status" value="1"/>
</dbReference>
<comment type="similarity">
    <text evidence="1">Belongs to the bacterial solute-binding protein 8 family.</text>
</comment>
<protein>
    <submittedName>
        <fullName evidence="5">Iron complex transport system substrate-binding protein</fullName>
    </submittedName>
</protein>
<name>A0A1M6QLS9_9CLOT</name>
<feature type="domain" description="Fe/B12 periplasmic-binding" evidence="4">
    <location>
        <begin position="90"/>
        <end position="353"/>
    </location>
</feature>
<keyword evidence="3" id="KW-0732">Signal</keyword>
<reference evidence="5 6" key="1">
    <citation type="submission" date="2016-11" db="EMBL/GenBank/DDBJ databases">
        <authorList>
            <person name="Jaros S."/>
            <person name="Januszkiewicz K."/>
            <person name="Wedrychowicz H."/>
        </authorList>
    </citation>
    <scope>NUCLEOTIDE SEQUENCE [LARGE SCALE GENOMIC DNA]</scope>
    <source>
        <strain evidence="5 6">DSM 3090</strain>
    </source>
</reference>
<dbReference type="InterPro" id="IPR002491">
    <property type="entry name" value="ABC_transptr_periplasmic_BD"/>
</dbReference>
<dbReference type="PROSITE" id="PS51257">
    <property type="entry name" value="PROKAR_LIPOPROTEIN"/>
    <property type="match status" value="1"/>
</dbReference>
<dbReference type="SUPFAM" id="SSF53807">
    <property type="entry name" value="Helical backbone' metal receptor"/>
    <property type="match status" value="1"/>
</dbReference>
<feature type="chain" id="PRO_5039441462" evidence="3">
    <location>
        <begin position="28"/>
        <end position="355"/>
    </location>
</feature>
<dbReference type="PROSITE" id="PS50983">
    <property type="entry name" value="FE_B12_PBP"/>
    <property type="match status" value="1"/>
</dbReference>
<accession>A0A1M6QLS9</accession>